<dbReference type="EMBL" id="JAFFZE010000015">
    <property type="protein sequence ID" value="MCT2585389.1"/>
    <property type="molecule type" value="Genomic_DNA"/>
</dbReference>
<dbReference type="Gene3D" id="3.40.50.10140">
    <property type="entry name" value="Toll/interleukin-1 receptor homology (TIR) domain"/>
    <property type="match status" value="1"/>
</dbReference>
<evidence type="ECO:0000313" key="3">
    <source>
        <dbReference type="Proteomes" id="UP001156441"/>
    </source>
</evidence>
<keyword evidence="3" id="KW-1185">Reference proteome</keyword>
<evidence type="ECO:0000313" key="2">
    <source>
        <dbReference type="EMBL" id="MCT2585389.1"/>
    </source>
</evidence>
<dbReference type="Pfam" id="PF13676">
    <property type="entry name" value="TIR_2"/>
    <property type="match status" value="1"/>
</dbReference>
<sequence length="359" mass="40603">MPIGRGFLSYVHADNLAEGNRIADLAQDVADQYRLLTTEEFRLFRDKDHLWWGEDWRERIDEELARATFFIPVITPSYFERPECRRELDLFAHRAVQRGVDALVLPVIWVDFPALRATPSGDDLIDLVRRFAWQDWTKLRFAERSSTAYRTAVADLAASLVSASEAAERVPLGSGDAPSYRDVLTRVEDTLPAWLRTIDLVHANLSEVGTLMQERAGTRQPSSFVERVGLAEVLAVALHRPVTDLGRLSTEFLTHAHEVDQGLRVVVDRANRDAAGNRELTGRVARFAHDLRTIVEEEVRDLADAEDVIAMVAEIEQGTRTLRPMARSLRRSITLLADGRDLMTTWPTILDDLPLTQDL</sequence>
<dbReference type="Proteomes" id="UP001156441">
    <property type="component" value="Unassembled WGS sequence"/>
</dbReference>
<organism evidence="2 3">
    <name type="scientific">Actinophytocola gossypii</name>
    <dbReference type="NCBI Taxonomy" id="2812003"/>
    <lineage>
        <taxon>Bacteria</taxon>
        <taxon>Bacillati</taxon>
        <taxon>Actinomycetota</taxon>
        <taxon>Actinomycetes</taxon>
        <taxon>Pseudonocardiales</taxon>
        <taxon>Pseudonocardiaceae</taxon>
    </lineage>
</organism>
<reference evidence="2 3" key="1">
    <citation type="submission" date="2021-02" db="EMBL/GenBank/DDBJ databases">
        <title>Actinophytocola xerophila sp. nov., isolated from soil of cotton cropping field.</title>
        <authorList>
            <person name="Huang R."/>
            <person name="Chen X."/>
            <person name="Ge X."/>
            <person name="Liu W."/>
        </authorList>
    </citation>
    <scope>NUCLEOTIDE SEQUENCE [LARGE SCALE GENOMIC DNA]</scope>
    <source>
        <strain evidence="2 3">S1-96</strain>
    </source>
</reference>
<evidence type="ECO:0000259" key="1">
    <source>
        <dbReference type="Pfam" id="PF13676"/>
    </source>
</evidence>
<dbReference type="RefSeq" id="WP_260192949.1">
    <property type="nucleotide sequence ID" value="NZ_JAFFZE010000015.1"/>
</dbReference>
<name>A0ABT2JC02_9PSEU</name>
<protein>
    <submittedName>
        <fullName evidence="2">Toll/interleukin-1 receptor domain-containing protein</fullName>
    </submittedName>
</protein>
<comment type="caution">
    <text evidence="2">The sequence shown here is derived from an EMBL/GenBank/DDBJ whole genome shotgun (WGS) entry which is preliminary data.</text>
</comment>
<dbReference type="SUPFAM" id="SSF52200">
    <property type="entry name" value="Toll/Interleukin receptor TIR domain"/>
    <property type="match status" value="1"/>
</dbReference>
<dbReference type="InterPro" id="IPR000157">
    <property type="entry name" value="TIR_dom"/>
</dbReference>
<keyword evidence="2" id="KW-0675">Receptor</keyword>
<proteinExistence type="predicted"/>
<feature type="domain" description="TIR" evidence="1">
    <location>
        <begin position="34"/>
        <end position="129"/>
    </location>
</feature>
<accession>A0ABT2JC02</accession>
<dbReference type="InterPro" id="IPR035897">
    <property type="entry name" value="Toll_tir_struct_dom_sf"/>
</dbReference>
<gene>
    <name evidence="2" type="ORF">JT362_19910</name>
</gene>